<sequence length="341" mass="39523">MEDGDRPWLKPFVHTPAAWDPPLPTRKRPFIYVYELPPIYNAVLLSYRTEKAHCVVRFFDEHNGTVMNDPHLHNLETGLHEMLLQSEHRTLDPSEADYFYVPVYTRCLIYPVAFATDFPYFHGGPAASRIEAASNLLLEVFHWIRSHHPWHPVWQLEGHVLSRLGAFPCYDPRKDLTVPLMWSPNKYGLSPLLGAPTRERHILAFFKGRVMEDKPAYSRGTRQFLAKMTRNDDWWGKYRIHVVEAMPKGNISESTSYSEALVSSVFCFSLMGEGWGSRYDEAVLHGCKPVLIHDEVEPSWNTILAVETYSVRNAHKDMKRYQKYLRGFSEEEIARMQANVA</sequence>
<dbReference type="GO" id="GO:0000139">
    <property type="term" value="C:Golgi membrane"/>
    <property type="evidence" value="ECO:0007669"/>
    <property type="project" value="UniProtKB-SubCell"/>
</dbReference>
<dbReference type="EMBL" id="SIDB01000005">
    <property type="protein sequence ID" value="KAI3432332.1"/>
    <property type="molecule type" value="Genomic_DNA"/>
</dbReference>
<reference evidence="5" key="2">
    <citation type="submission" date="2020-11" db="EMBL/GenBank/DDBJ databases">
        <authorList>
            <person name="Cecchin M."/>
            <person name="Marcolungo L."/>
            <person name="Rossato M."/>
            <person name="Girolomoni L."/>
            <person name="Cosentino E."/>
            <person name="Cuine S."/>
            <person name="Li-Beisson Y."/>
            <person name="Delledonne M."/>
            <person name="Ballottari M."/>
        </authorList>
    </citation>
    <scope>NUCLEOTIDE SEQUENCE</scope>
    <source>
        <strain evidence="5">211/11P</strain>
        <tissue evidence="5">Whole cell</tissue>
    </source>
</reference>
<accession>A0A9D4TS49</accession>
<dbReference type="PANTHER" id="PTHR11062">
    <property type="entry name" value="EXOSTOSIN HEPARAN SULFATE GLYCOSYLTRANSFERASE -RELATED"/>
    <property type="match status" value="1"/>
</dbReference>
<comment type="subcellular location">
    <subcellularLocation>
        <location evidence="1">Golgi apparatus membrane</location>
        <topology evidence="1">Single-pass type II membrane protein</topology>
    </subcellularLocation>
</comment>
<dbReference type="OrthoDB" id="523138at2759"/>
<protein>
    <recommendedName>
        <fullName evidence="4">Exostosin GT47 domain-containing protein</fullName>
    </recommendedName>
</protein>
<dbReference type="PANTHER" id="PTHR11062:SF268">
    <property type="entry name" value="FAMILY PROTEIN, PUTATIVE, EXPRESSED-RELATED"/>
    <property type="match status" value="1"/>
</dbReference>
<proteinExistence type="inferred from homology"/>
<feature type="domain" description="Exostosin GT47" evidence="4">
    <location>
        <begin position="126"/>
        <end position="325"/>
    </location>
</feature>
<evidence type="ECO:0000256" key="3">
    <source>
        <dbReference type="ARBA" id="ARBA00023034"/>
    </source>
</evidence>
<dbReference type="Pfam" id="PF03016">
    <property type="entry name" value="Exostosin_GT47"/>
    <property type="match status" value="2"/>
</dbReference>
<dbReference type="AlphaFoldDB" id="A0A9D4TS49"/>
<keyword evidence="3" id="KW-0333">Golgi apparatus</keyword>
<gene>
    <name evidence="5" type="ORF">D9Q98_003890</name>
</gene>
<reference evidence="5" key="1">
    <citation type="journal article" date="2019" name="Plant J.">
        <title>Chlorella vulgaris genome assembly and annotation reveals the molecular basis for metabolic acclimation to high light conditions.</title>
        <authorList>
            <person name="Cecchin M."/>
            <person name="Marcolungo L."/>
            <person name="Rossato M."/>
            <person name="Girolomoni L."/>
            <person name="Cosentino E."/>
            <person name="Cuine S."/>
            <person name="Li-Beisson Y."/>
            <person name="Delledonne M."/>
            <person name="Ballottari M."/>
        </authorList>
    </citation>
    <scope>NUCLEOTIDE SEQUENCE</scope>
    <source>
        <strain evidence="5">211/11P</strain>
    </source>
</reference>
<dbReference type="InterPro" id="IPR004263">
    <property type="entry name" value="Exostosin"/>
</dbReference>
<dbReference type="Proteomes" id="UP001055712">
    <property type="component" value="Unassembled WGS sequence"/>
</dbReference>
<name>A0A9D4TS49_CHLVU</name>
<evidence type="ECO:0000256" key="1">
    <source>
        <dbReference type="ARBA" id="ARBA00004323"/>
    </source>
</evidence>
<comment type="similarity">
    <text evidence="2">Belongs to the glycosyltransferase 47 family.</text>
</comment>
<evidence type="ECO:0000256" key="2">
    <source>
        <dbReference type="ARBA" id="ARBA00010271"/>
    </source>
</evidence>
<keyword evidence="6" id="KW-1185">Reference proteome</keyword>
<evidence type="ECO:0000313" key="6">
    <source>
        <dbReference type="Proteomes" id="UP001055712"/>
    </source>
</evidence>
<evidence type="ECO:0000259" key="4">
    <source>
        <dbReference type="Pfam" id="PF03016"/>
    </source>
</evidence>
<organism evidence="5 6">
    <name type="scientific">Chlorella vulgaris</name>
    <name type="common">Green alga</name>
    <dbReference type="NCBI Taxonomy" id="3077"/>
    <lineage>
        <taxon>Eukaryota</taxon>
        <taxon>Viridiplantae</taxon>
        <taxon>Chlorophyta</taxon>
        <taxon>core chlorophytes</taxon>
        <taxon>Trebouxiophyceae</taxon>
        <taxon>Chlorellales</taxon>
        <taxon>Chlorellaceae</taxon>
        <taxon>Chlorella clade</taxon>
        <taxon>Chlorella</taxon>
    </lineage>
</organism>
<dbReference type="GO" id="GO:0016757">
    <property type="term" value="F:glycosyltransferase activity"/>
    <property type="evidence" value="ECO:0007669"/>
    <property type="project" value="InterPro"/>
</dbReference>
<dbReference type="InterPro" id="IPR040911">
    <property type="entry name" value="Exostosin_GT47"/>
</dbReference>
<feature type="domain" description="Exostosin GT47" evidence="4">
    <location>
        <begin position="28"/>
        <end position="119"/>
    </location>
</feature>
<evidence type="ECO:0000313" key="5">
    <source>
        <dbReference type="EMBL" id="KAI3432332.1"/>
    </source>
</evidence>
<comment type="caution">
    <text evidence="5">The sequence shown here is derived from an EMBL/GenBank/DDBJ whole genome shotgun (WGS) entry which is preliminary data.</text>
</comment>